<protein>
    <recommendedName>
        <fullName evidence="4">Hydrolase</fullName>
    </recommendedName>
</protein>
<sequence>MRKSIFLYLFLFTLLFVIFQYTNSKKTFERLNLKITELKDERDEALLLRDSIMHLETAQQERFTLQSNDKARMYVEDLGFEATELAQLLEQKIVGANAIDQDNPYVPYQGLNGVMRINSVKVLNHKWVIAEFTDGTYWGEVLLNYFINEDKSIDIEVNNGLLYAN</sequence>
<comment type="caution">
    <text evidence="2">The sequence shown here is derived from an EMBL/GenBank/DDBJ whole genome shotgun (WGS) entry which is preliminary data.</text>
</comment>
<evidence type="ECO:0008006" key="4">
    <source>
        <dbReference type="Google" id="ProtNLM"/>
    </source>
</evidence>
<name>A0ABW5SDU0_9FLAO</name>
<proteinExistence type="predicted"/>
<gene>
    <name evidence="2" type="ORF">ACFSQ0_07775</name>
</gene>
<keyword evidence="1" id="KW-0175">Coiled coil</keyword>
<organism evidence="2 3">
    <name type="scientific">Mesonia sediminis</name>
    <dbReference type="NCBI Taxonomy" id="1703946"/>
    <lineage>
        <taxon>Bacteria</taxon>
        <taxon>Pseudomonadati</taxon>
        <taxon>Bacteroidota</taxon>
        <taxon>Flavobacteriia</taxon>
        <taxon>Flavobacteriales</taxon>
        <taxon>Flavobacteriaceae</taxon>
        <taxon>Mesonia</taxon>
    </lineage>
</organism>
<dbReference type="RefSeq" id="WP_379046548.1">
    <property type="nucleotide sequence ID" value="NZ_JBHULZ010000040.1"/>
</dbReference>
<dbReference type="Proteomes" id="UP001597357">
    <property type="component" value="Unassembled WGS sequence"/>
</dbReference>
<keyword evidence="3" id="KW-1185">Reference proteome</keyword>
<reference evidence="3" key="1">
    <citation type="journal article" date="2019" name="Int. J. Syst. Evol. Microbiol.">
        <title>The Global Catalogue of Microorganisms (GCM) 10K type strain sequencing project: providing services to taxonomists for standard genome sequencing and annotation.</title>
        <authorList>
            <consortium name="The Broad Institute Genomics Platform"/>
            <consortium name="The Broad Institute Genome Sequencing Center for Infectious Disease"/>
            <person name="Wu L."/>
            <person name="Ma J."/>
        </authorList>
    </citation>
    <scope>NUCLEOTIDE SEQUENCE [LARGE SCALE GENOMIC DNA]</scope>
    <source>
        <strain evidence="3">KCTC 42255</strain>
    </source>
</reference>
<evidence type="ECO:0000313" key="3">
    <source>
        <dbReference type="Proteomes" id="UP001597357"/>
    </source>
</evidence>
<evidence type="ECO:0000313" key="2">
    <source>
        <dbReference type="EMBL" id="MFD2697887.1"/>
    </source>
</evidence>
<feature type="coiled-coil region" evidence="1">
    <location>
        <begin position="21"/>
        <end position="48"/>
    </location>
</feature>
<dbReference type="EMBL" id="JBHULZ010000040">
    <property type="protein sequence ID" value="MFD2697887.1"/>
    <property type="molecule type" value="Genomic_DNA"/>
</dbReference>
<accession>A0ABW5SDU0</accession>
<evidence type="ECO:0000256" key="1">
    <source>
        <dbReference type="SAM" id="Coils"/>
    </source>
</evidence>